<feature type="coiled-coil region" evidence="2">
    <location>
        <begin position="177"/>
        <end position="204"/>
    </location>
</feature>
<name>A0A137SI34_9GAMM</name>
<comment type="subcellular location">
    <subcellularLocation>
        <location evidence="1">Cytoplasm</location>
    </subcellularLocation>
</comment>
<dbReference type="InterPro" id="IPR003033">
    <property type="entry name" value="SCP2_sterol-bd_dom"/>
</dbReference>
<dbReference type="GeneID" id="94725221"/>
<dbReference type="SUPFAM" id="SSF55718">
    <property type="entry name" value="SCP-like"/>
    <property type="match status" value="1"/>
</dbReference>
<sequence>MFPGPTLLSAASAIVEIALNRALELDTAGRQALLDALTGPAQFNISAPVPLTWTLERVGERVQVRSQPADAPELVITGRPMAFVALALGDDQVFADNRLGVQGNTALAHQLQRALNQLEPDWEAAMARHLGDLPAHFLGKRIRSAVQWSRHAANAMNANLEEYLHEESRALPGRRELEATFQDIDQLNLRTERLEARLTQLESSGSDNDTETL</sequence>
<dbReference type="GO" id="GO:0005737">
    <property type="term" value="C:cytoplasm"/>
    <property type="evidence" value="ECO:0007669"/>
    <property type="project" value="UniProtKB-SubCell"/>
</dbReference>
<comment type="caution">
    <text evidence="4">The sequence shown here is derived from an EMBL/GenBank/DDBJ whole genome shotgun (WGS) entry which is preliminary data.</text>
</comment>
<proteinExistence type="inferred from homology"/>
<evidence type="ECO:0000256" key="1">
    <source>
        <dbReference type="HAMAP-Rule" id="MF_02215"/>
    </source>
</evidence>
<comment type="pathway">
    <text evidence="1">Cofactor biosynthesis; ubiquinone biosynthesis.</text>
</comment>
<dbReference type="PANTHER" id="PTHR38693">
    <property type="entry name" value="UBIQUINONE BIOSYNTHESIS PROTEIN UBIJ"/>
    <property type="match status" value="1"/>
</dbReference>
<dbReference type="Proteomes" id="UP000070282">
    <property type="component" value="Unassembled WGS sequence"/>
</dbReference>
<keyword evidence="5" id="KW-1185">Reference proteome</keyword>
<dbReference type="Pfam" id="PF02036">
    <property type="entry name" value="SCP2"/>
    <property type="match status" value="1"/>
</dbReference>
<dbReference type="PATRIC" id="fig|1306954.6.peg.145"/>
<reference evidence="5" key="1">
    <citation type="submission" date="2015-12" db="EMBL/GenBank/DDBJ databases">
        <authorList>
            <person name="Lima A."/>
            <person name="Farahani Zayas N."/>
            <person name="Castro Da Silva M.A."/>
            <person name="Cabral A."/>
            <person name="Pessatti M.L."/>
        </authorList>
    </citation>
    <scope>NUCLEOTIDE SEQUENCE [LARGE SCALE GENOMIC DNA]</scope>
    <source>
        <strain evidence="5">LAMA 842</strain>
    </source>
</reference>
<keyword evidence="2" id="KW-0175">Coiled coil</keyword>
<dbReference type="EMBL" id="LOCO01000001">
    <property type="protein sequence ID" value="KXO12104.1"/>
    <property type="molecule type" value="Genomic_DNA"/>
</dbReference>
<keyword evidence="1" id="KW-0963">Cytoplasm</keyword>
<evidence type="ECO:0000256" key="2">
    <source>
        <dbReference type="SAM" id="Coils"/>
    </source>
</evidence>
<evidence type="ECO:0000259" key="3">
    <source>
        <dbReference type="Pfam" id="PF02036"/>
    </source>
</evidence>
<feature type="domain" description="SCP2" evidence="3">
    <location>
        <begin position="19"/>
        <end position="115"/>
    </location>
</feature>
<dbReference type="RefSeq" id="WP_061330697.1">
    <property type="nucleotide sequence ID" value="NZ_LOCO01000001.1"/>
</dbReference>
<dbReference type="PANTHER" id="PTHR38693:SF1">
    <property type="entry name" value="UBIQUINONE BIOSYNTHESIS ACCESSORY FACTOR UBIJ"/>
    <property type="match status" value="1"/>
</dbReference>
<comment type="similarity">
    <text evidence="1">Belongs to the UbiJ family.</text>
</comment>
<dbReference type="InterPro" id="IPR036527">
    <property type="entry name" value="SCP2_sterol-bd_dom_sf"/>
</dbReference>
<evidence type="ECO:0000313" key="4">
    <source>
        <dbReference type="EMBL" id="KXO12104.1"/>
    </source>
</evidence>
<dbReference type="AlphaFoldDB" id="A0A137SI34"/>
<protein>
    <recommendedName>
        <fullName evidence="1">Ubiquinone biosynthesis accessory factor UbiJ</fullName>
    </recommendedName>
</protein>
<dbReference type="GO" id="GO:0006744">
    <property type="term" value="P:ubiquinone biosynthetic process"/>
    <property type="evidence" value="ECO:0007669"/>
    <property type="project" value="UniProtKB-UniRule"/>
</dbReference>
<comment type="function">
    <text evidence="1">Required for ubiquinone (coenzyme Q) biosynthesis. Binds hydrophobic ubiquinone biosynthetic intermediates via its SCP2 domain and is essential for the stability of the Ubi complex. May constitute a docking platform where Ubi enzymes assemble and access their SCP2-bound polyprenyl substrates.</text>
</comment>
<dbReference type="InterPro" id="IPR038989">
    <property type="entry name" value="UbiJ"/>
</dbReference>
<keyword evidence="1" id="KW-0831">Ubiquinone biosynthesis</keyword>
<dbReference type="HAMAP" id="MF_02215">
    <property type="entry name" value="UbiJ"/>
    <property type="match status" value="1"/>
</dbReference>
<gene>
    <name evidence="1" type="primary">ubiJ</name>
    <name evidence="4" type="ORF">J122_147</name>
</gene>
<evidence type="ECO:0000313" key="5">
    <source>
        <dbReference type="Proteomes" id="UP000070282"/>
    </source>
</evidence>
<dbReference type="UniPathway" id="UPA00232"/>
<accession>A0A137SI34</accession>
<organism evidence="4 5">
    <name type="scientific">Marinobacter excellens LAMA 842</name>
    <dbReference type="NCBI Taxonomy" id="1306954"/>
    <lineage>
        <taxon>Bacteria</taxon>
        <taxon>Pseudomonadati</taxon>
        <taxon>Pseudomonadota</taxon>
        <taxon>Gammaproteobacteria</taxon>
        <taxon>Pseudomonadales</taxon>
        <taxon>Marinobacteraceae</taxon>
        <taxon>Marinobacter</taxon>
    </lineage>
</organism>